<dbReference type="AlphaFoldDB" id="A0A401GK95"/>
<keyword evidence="3" id="KW-0805">Transcription regulation</keyword>
<dbReference type="Pfam" id="PF04082">
    <property type="entry name" value="Fungal_trans"/>
    <property type="match status" value="1"/>
</dbReference>
<dbReference type="GO" id="GO:0006351">
    <property type="term" value="P:DNA-templated transcription"/>
    <property type="evidence" value="ECO:0007669"/>
    <property type="project" value="InterPro"/>
</dbReference>
<dbReference type="PROSITE" id="PS00463">
    <property type="entry name" value="ZN2_CY6_FUNGAL_1"/>
    <property type="match status" value="1"/>
</dbReference>
<dbReference type="PROSITE" id="PS50048">
    <property type="entry name" value="ZN2_CY6_FUNGAL_2"/>
    <property type="match status" value="1"/>
</dbReference>
<dbReference type="CDD" id="cd00067">
    <property type="entry name" value="GAL4"/>
    <property type="match status" value="1"/>
</dbReference>
<keyword evidence="4" id="KW-0238">DNA-binding</keyword>
<keyword evidence="5" id="KW-0804">Transcription</keyword>
<dbReference type="GO" id="GO:0008270">
    <property type="term" value="F:zinc ion binding"/>
    <property type="evidence" value="ECO:0007669"/>
    <property type="project" value="InterPro"/>
</dbReference>
<dbReference type="Proteomes" id="UP000287166">
    <property type="component" value="Unassembled WGS sequence"/>
</dbReference>
<evidence type="ECO:0000256" key="2">
    <source>
        <dbReference type="ARBA" id="ARBA00022723"/>
    </source>
</evidence>
<dbReference type="GO" id="GO:0000976">
    <property type="term" value="F:transcription cis-regulatory region binding"/>
    <property type="evidence" value="ECO:0007669"/>
    <property type="project" value="TreeGrafter"/>
</dbReference>
<dbReference type="InterPro" id="IPR036864">
    <property type="entry name" value="Zn2-C6_fun-type_DNA-bd_sf"/>
</dbReference>
<evidence type="ECO:0000256" key="7">
    <source>
        <dbReference type="SAM" id="MobiDB-lite"/>
    </source>
</evidence>
<dbReference type="InterPro" id="IPR001138">
    <property type="entry name" value="Zn2Cys6_DnaBD"/>
</dbReference>
<dbReference type="Gene3D" id="4.10.240.10">
    <property type="entry name" value="Zn(2)-C6 fungal-type DNA-binding domain"/>
    <property type="match status" value="1"/>
</dbReference>
<comment type="caution">
    <text evidence="9">The sequence shown here is derived from an EMBL/GenBank/DDBJ whole genome shotgun (WGS) entry which is preliminary data.</text>
</comment>
<keyword evidence="6" id="KW-0539">Nucleus</keyword>
<dbReference type="RefSeq" id="XP_027613482.1">
    <property type="nucleotide sequence ID" value="XM_027757681.1"/>
</dbReference>
<keyword evidence="10" id="KW-1185">Reference proteome</keyword>
<dbReference type="InterPro" id="IPR051089">
    <property type="entry name" value="prtT"/>
</dbReference>
<keyword evidence="2" id="KW-0479">Metal-binding</keyword>
<name>A0A401GK95_9APHY</name>
<protein>
    <submittedName>
        <fullName evidence="9">Protein priB</fullName>
    </submittedName>
</protein>
<evidence type="ECO:0000256" key="1">
    <source>
        <dbReference type="ARBA" id="ARBA00004123"/>
    </source>
</evidence>
<feature type="compositionally biased region" description="Acidic residues" evidence="7">
    <location>
        <begin position="156"/>
        <end position="167"/>
    </location>
</feature>
<feature type="compositionally biased region" description="Polar residues" evidence="7">
    <location>
        <begin position="209"/>
        <end position="233"/>
    </location>
</feature>
<evidence type="ECO:0000313" key="10">
    <source>
        <dbReference type="Proteomes" id="UP000287166"/>
    </source>
</evidence>
<reference evidence="9 10" key="1">
    <citation type="journal article" date="2018" name="Sci. Rep.">
        <title>Genome sequence of the cauliflower mushroom Sparassis crispa (Hanabiratake) and its association with beneficial usage.</title>
        <authorList>
            <person name="Kiyama R."/>
            <person name="Furutani Y."/>
            <person name="Kawaguchi K."/>
            <person name="Nakanishi T."/>
        </authorList>
    </citation>
    <scope>NUCLEOTIDE SEQUENCE [LARGE SCALE GENOMIC DNA]</scope>
</reference>
<feature type="region of interest" description="Disordered" evidence="7">
    <location>
        <begin position="1"/>
        <end position="30"/>
    </location>
</feature>
<evidence type="ECO:0000256" key="4">
    <source>
        <dbReference type="ARBA" id="ARBA00023125"/>
    </source>
</evidence>
<feature type="compositionally biased region" description="Polar residues" evidence="7">
    <location>
        <begin position="727"/>
        <end position="739"/>
    </location>
</feature>
<dbReference type="GO" id="GO:0005634">
    <property type="term" value="C:nucleus"/>
    <property type="evidence" value="ECO:0007669"/>
    <property type="project" value="UniProtKB-SubCell"/>
</dbReference>
<proteinExistence type="predicted"/>
<dbReference type="PANTHER" id="PTHR31845">
    <property type="entry name" value="FINGER DOMAIN PROTEIN, PUTATIVE-RELATED"/>
    <property type="match status" value="1"/>
</dbReference>
<dbReference type="STRING" id="139825.A0A401GK95"/>
<dbReference type="OrthoDB" id="3163292at2759"/>
<dbReference type="EMBL" id="BFAD01000004">
    <property type="protein sequence ID" value="GBE82569.1"/>
    <property type="molecule type" value="Genomic_DNA"/>
</dbReference>
<feature type="domain" description="Zn(2)-C6 fungal-type" evidence="8">
    <location>
        <begin position="35"/>
        <end position="69"/>
    </location>
</feature>
<evidence type="ECO:0000256" key="3">
    <source>
        <dbReference type="ARBA" id="ARBA00023015"/>
    </source>
</evidence>
<evidence type="ECO:0000256" key="6">
    <source>
        <dbReference type="ARBA" id="ARBA00023242"/>
    </source>
</evidence>
<feature type="region of interest" description="Disordered" evidence="7">
    <location>
        <begin position="193"/>
        <end position="233"/>
    </location>
</feature>
<dbReference type="SMART" id="SM00066">
    <property type="entry name" value="GAL4"/>
    <property type="match status" value="1"/>
</dbReference>
<dbReference type="SUPFAM" id="SSF57701">
    <property type="entry name" value="Zn2/Cys6 DNA-binding domain"/>
    <property type="match status" value="1"/>
</dbReference>
<feature type="region of interest" description="Disordered" evidence="7">
    <location>
        <begin position="641"/>
        <end position="781"/>
    </location>
</feature>
<gene>
    <name evidence="9" type="ORF">SCP_0409530</name>
</gene>
<organism evidence="9 10">
    <name type="scientific">Sparassis crispa</name>
    <dbReference type="NCBI Taxonomy" id="139825"/>
    <lineage>
        <taxon>Eukaryota</taxon>
        <taxon>Fungi</taxon>
        <taxon>Dikarya</taxon>
        <taxon>Basidiomycota</taxon>
        <taxon>Agaricomycotina</taxon>
        <taxon>Agaricomycetes</taxon>
        <taxon>Polyporales</taxon>
        <taxon>Sparassidaceae</taxon>
        <taxon>Sparassis</taxon>
    </lineage>
</organism>
<dbReference type="Pfam" id="PF00172">
    <property type="entry name" value="Zn_clus"/>
    <property type="match status" value="1"/>
</dbReference>
<dbReference type="InterPro" id="IPR007219">
    <property type="entry name" value="XnlR_reg_dom"/>
</dbReference>
<feature type="compositionally biased region" description="Low complexity" evidence="7">
    <location>
        <begin position="1"/>
        <end position="15"/>
    </location>
</feature>
<evidence type="ECO:0000256" key="5">
    <source>
        <dbReference type="ARBA" id="ARBA00023163"/>
    </source>
</evidence>
<dbReference type="GO" id="GO:0000981">
    <property type="term" value="F:DNA-binding transcription factor activity, RNA polymerase II-specific"/>
    <property type="evidence" value="ECO:0007669"/>
    <property type="project" value="InterPro"/>
</dbReference>
<dbReference type="CDD" id="cd12148">
    <property type="entry name" value="fungal_TF_MHR"/>
    <property type="match status" value="1"/>
</dbReference>
<sequence>MDQEQPAQQPQLQQDDPSDHSKPTGKAPVVRGARACTVCRQAKMKCVGADDANNIPCQRCKRAGLDCIFEKHRRGRKPGSRLSEASKMLRRLEKGLNNAKQKSTKDSVSLPSIAGASADGRFHFDLASGSRFPNNELPPLNLPPHFQEGSPRDGQESESDVDEDDEDAGRTEGGMYPARLIKKENQRHSFFKTILNPEVEPARPGGSDRSYSQANTQSPPANSRLANESSPFYNSNPPLKDPIAAGMIDDKTAHDLFDMFFIRLNQFINLFDPALHSVEYVRSRCPFLFTAIIMGACKFFKPELYMPMLRLAHEFAVRAFAENWKRVEVVQAFACMTYWREPEDTRTWTYIGYACRMSVELGLNRYVGKRTTYESDYEMRERRNKERTYLVLFVHDRSLCMQTGKQWMLPECNLVKHAGTWHEEGGSQIRPEDVILAAFVHLRRIAGEIIDIFQMRQSVPGSHQGDTETDMHLKTLNSKLDQWVQHWQNEMQRAHGETFHFSFLRCFQQYVRVFLNSFGVNTSPTPPSSAFSDVRALNTCYASAMDNLQAVAKDFASMSVLRYGQDSITVMTAYSAIFLLKLLRSANRLEELKDNAQDEIYGMITKTADAYQEAAALSPASSSAAYHSRFLRSLVTNDTYKQRQLQQAEQEKHKQGLPPPGHRPQASFGPAAQPTQNYSPVQMYPPVTVPLSVPVDRHPQMDRHPQNYHYSPSPNVPTPPLVGQGPSPASSTSIPSQPYSYAREPEYASTSPESAGRSGAPSNYGYSGPSVPPSTAYAQHPAQPTSFSELVYWHQMFREAGMSDGADSAYMAGYPSYGVNDGSAPVSMASGYAPSTPSYREPHHGYAHPQYQQYPMMNGYPAPTTFNGR</sequence>
<evidence type="ECO:0000313" key="9">
    <source>
        <dbReference type="EMBL" id="GBE82569.1"/>
    </source>
</evidence>
<feature type="region of interest" description="Disordered" evidence="7">
    <location>
        <begin position="127"/>
        <end position="180"/>
    </location>
</feature>
<dbReference type="PANTHER" id="PTHR31845:SF19">
    <property type="entry name" value="TRANSCRIPTION FACTOR DOMAIN-CONTAINING PROTEIN"/>
    <property type="match status" value="1"/>
</dbReference>
<dbReference type="GeneID" id="38779486"/>
<dbReference type="InParanoid" id="A0A401GK95"/>
<evidence type="ECO:0000259" key="8">
    <source>
        <dbReference type="PROSITE" id="PS50048"/>
    </source>
</evidence>
<accession>A0A401GK95</accession>
<comment type="subcellular location">
    <subcellularLocation>
        <location evidence="1">Nucleus</location>
    </subcellularLocation>
</comment>
<feature type="compositionally biased region" description="Basic and acidic residues" evidence="7">
    <location>
        <begin position="695"/>
        <end position="705"/>
    </location>
</feature>